<protein>
    <submittedName>
        <fullName evidence="9">NitT/TauT family transport system permease protein</fullName>
    </submittedName>
</protein>
<evidence type="ECO:0000256" key="2">
    <source>
        <dbReference type="ARBA" id="ARBA00022448"/>
    </source>
</evidence>
<accession>A0A840AHV1</accession>
<sequence length="249" mass="26866">MSLQSAVRSPYAAVLIVAALWLVCVPLFSIPPRYLPPLPAVIADGVSVWPDLAAGFWRTLVETVLGFLAGSLLGITFGIAFAASKTLERAFFPIFVALQTVPVIAFGAIVVIWFGNTILAKVVIALYLAFFPVAVNTLRGLEQADPQRIALMKSFGASRLTLFRKLLLPTAAPNILIGMKLAVALSLAGAVVGEWFGDTVGLGVMLLQALYFELIPRVWVLIIACGALGTLLYGALALLERRFVWWRPD</sequence>
<evidence type="ECO:0000259" key="8">
    <source>
        <dbReference type="PROSITE" id="PS50928"/>
    </source>
</evidence>
<keyword evidence="2 7" id="KW-0813">Transport</keyword>
<dbReference type="PANTHER" id="PTHR30151">
    <property type="entry name" value="ALKANE SULFONATE ABC TRANSPORTER-RELATED, MEMBRANE SUBUNIT"/>
    <property type="match status" value="1"/>
</dbReference>
<evidence type="ECO:0000313" key="9">
    <source>
        <dbReference type="EMBL" id="MBB3929018.1"/>
    </source>
</evidence>
<keyword evidence="6 7" id="KW-0472">Membrane</keyword>
<keyword evidence="4 7" id="KW-0812">Transmembrane</keyword>
<feature type="transmembrane region" description="Helical" evidence="7">
    <location>
        <begin position="118"/>
        <end position="138"/>
    </location>
</feature>
<evidence type="ECO:0000256" key="5">
    <source>
        <dbReference type="ARBA" id="ARBA00022989"/>
    </source>
</evidence>
<dbReference type="GO" id="GO:0055085">
    <property type="term" value="P:transmembrane transport"/>
    <property type="evidence" value="ECO:0007669"/>
    <property type="project" value="InterPro"/>
</dbReference>
<keyword evidence="10" id="KW-1185">Reference proteome</keyword>
<evidence type="ECO:0000256" key="3">
    <source>
        <dbReference type="ARBA" id="ARBA00022475"/>
    </source>
</evidence>
<proteinExistence type="inferred from homology"/>
<comment type="similarity">
    <text evidence="7">Belongs to the binding-protein-dependent transport system permease family.</text>
</comment>
<keyword evidence="3" id="KW-1003">Cell membrane</keyword>
<dbReference type="PANTHER" id="PTHR30151:SF41">
    <property type="entry name" value="ABC TRANSPORTER PERMEASE PROTEIN"/>
    <property type="match status" value="1"/>
</dbReference>
<dbReference type="SUPFAM" id="SSF161098">
    <property type="entry name" value="MetI-like"/>
    <property type="match status" value="1"/>
</dbReference>
<evidence type="ECO:0000256" key="4">
    <source>
        <dbReference type="ARBA" id="ARBA00022692"/>
    </source>
</evidence>
<keyword evidence="5 7" id="KW-1133">Transmembrane helix</keyword>
<organism evidence="9 10">
    <name type="scientific">Kaistia hirudinis</name>
    <dbReference type="NCBI Taxonomy" id="1293440"/>
    <lineage>
        <taxon>Bacteria</taxon>
        <taxon>Pseudomonadati</taxon>
        <taxon>Pseudomonadota</taxon>
        <taxon>Alphaproteobacteria</taxon>
        <taxon>Hyphomicrobiales</taxon>
        <taxon>Kaistiaceae</taxon>
        <taxon>Kaistia</taxon>
    </lineage>
</organism>
<dbReference type="InterPro" id="IPR000515">
    <property type="entry name" value="MetI-like"/>
</dbReference>
<evidence type="ECO:0000256" key="7">
    <source>
        <dbReference type="RuleBase" id="RU363032"/>
    </source>
</evidence>
<comment type="caution">
    <text evidence="9">The sequence shown here is derived from an EMBL/GenBank/DDBJ whole genome shotgun (WGS) entry which is preliminary data.</text>
</comment>
<comment type="subcellular location">
    <subcellularLocation>
        <location evidence="1 7">Cell membrane</location>
        <topology evidence="1 7">Multi-pass membrane protein</topology>
    </subcellularLocation>
</comment>
<feature type="transmembrane region" description="Helical" evidence="7">
    <location>
        <begin position="90"/>
        <end position="112"/>
    </location>
</feature>
<dbReference type="RefSeq" id="WP_183396721.1">
    <property type="nucleotide sequence ID" value="NZ_JACIDS010000001.1"/>
</dbReference>
<dbReference type="PROSITE" id="PS50928">
    <property type="entry name" value="ABC_TM1"/>
    <property type="match status" value="1"/>
</dbReference>
<dbReference type="Pfam" id="PF00528">
    <property type="entry name" value="BPD_transp_1"/>
    <property type="match status" value="1"/>
</dbReference>
<dbReference type="EMBL" id="JACIDS010000001">
    <property type="protein sequence ID" value="MBB3929018.1"/>
    <property type="molecule type" value="Genomic_DNA"/>
</dbReference>
<name>A0A840AHV1_9HYPH</name>
<dbReference type="CDD" id="cd06261">
    <property type="entry name" value="TM_PBP2"/>
    <property type="match status" value="1"/>
</dbReference>
<feature type="transmembrane region" description="Helical" evidence="7">
    <location>
        <begin position="217"/>
        <end position="239"/>
    </location>
</feature>
<evidence type="ECO:0000313" key="10">
    <source>
        <dbReference type="Proteomes" id="UP000553963"/>
    </source>
</evidence>
<feature type="transmembrane region" description="Helical" evidence="7">
    <location>
        <begin position="12"/>
        <end position="30"/>
    </location>
</feature>
<feature type="transmembrane region" description="Helical" evidence="7">
    <location>
        <begin position="64"/>
        <end position="83"/>
    </location>
</feature>
<dbReference type="Proteomes" id="UP000553963">
    <property type="component" value="Unassembled WGS sequence"/>
</dbReference>
<dbReference type="GO" id="GO:0005886">
    <property type="term" value="C:plasma membrane"/>
    <property type="evidence" value="ECO:0007669"/>
    <property type="project" value="UniProtKB-SubCell"/>
</dbReference>
<feature type="domain" description="ABC transmembrane type-1" evidence="8">
    <location>
        <begin position="56"/>
        <end position="240"/>
    </location>
</feature>
<dbReference type="Gene3D" id="1.10.3720.10">
    <property type="entry name" value="MetI-like"/>
    <property type="match status" value="1"/>
</dbReference>
<evidence type="ECO:0000256" key="6">
    <source>
        <dbReference type="ARBA" id="ARBA00023136"/>
    </source>
</evidence>
<dbReference type="AlphaFoldDB" id="A0A840AHV1"/>
<evidence type="ECO:0000256" key="1">
    <source>
        <dbReference type="ARBA" id="ARBA00004651"/>
    </source>
</evidence>
<gene>
    <name evidence="9" type="ORF">GGR25_000037</name>
</gene>
<feature type="transmembrane region" description="Helical" evidence="7">
    <location>
        <begin position="175"/>
        <end position="197"/>
    </location>
</feature>
<dbReference type="InterPro" id="IPR035906">
    <property type="entry name" value="MetI-like_sf"/>
</dbReference>
<reference evidence="9 10" key="1">
    <citation type="submission" date="2020-08" db="EMBL/GenBank/DDBJ databases">
        <title>Genomic Encyclopedia of Type Strains, Phase IV (KMG-IV): sequencing the most valuable type-strain genomes for metagenomic binning, comparative biology and taxonomic classification.</title>
        <authorList>
            <person name="Goeker M."/>
        </authorList>
    </citation>
    <scope>NUCLEOTIDE SEQUENCE [LARGE SCALE GENOMIC DNA]</scope>
    <source>
        <strain evidence="9 10">DSM 25966</strain>
    </source>
</reference>